<accession>A0ABS2HIL4</accession>
<evidence type="ECO:0000256" key="2">
    <source>
        <dbReference type="SAM" id="SignalP"/>
    </source>
</evidence>
<keyword evidence="1 2" id="KW-0732">Signal</keyword>
<feature type="signal peptide" evidence="2">
    <location>
        <begin position="1"/>
        <end position="22"/>
    </location>
</feature>
<evidence type="ECO:0000313" key="5">
    <source>
        <dbReference type="Proteomes" id="UP000809621"/>
    </source>
</evidence>
<dbReference type="EMBL" id="JAFEUM010000005">
    <property type="protein sequence ID" value="MBM7037360.1"/>
    <property type="molecule type" value="Genomic_DNA"/>
</dbReference>
<dbReference type="SUPFAM" id="SSF56925">
    <property type="entry name" value="OMPA-like"/>
    <property type="match status" value="1"/>
</dbReference>
<name>A0ABS2HIL4_9VIBR</name>
<sequence length="178" mass="19418">MKKCLPVLIATFSAAVSLPTLANPANVEGHRIGAGFSKTKDVTAGFDLGLGGGLKLEYGYELNHIFGFNVSYQGFGESWGDANVDGSVFKADTDIGYAFDLQEFSIKPYVALGLAQVNEKFSIDGIPGSGDLSDTSFLFGFGARATFMHNFYADMRFDYLMTEYSDLDQFSMSFGYKF</sequence>
<feature type="domain" description="Outer membrane protein beta-barrel" evidence="3">
    <location>
        <begin position="9"/>
        <end position="178"/>
    </location>
</feature>
<evidence type="ECO:0000256" key="1">
    <source>
        <dbReference type="ARBA" id="ARBA00022729"/>
    </source>
</evidence>
<evidence type="ECO:0000259" key="3">
    <source>
        <dbReference type="Pfam" id="PF13505"/>
    </source>
</evidence>
<evidence type="ECO:0000313" key="4">
    <source>
        <dbReference type="EMBL" id="MBM7037360.1"/>
    </source>
</evidence>
<dbReference type="Proteomes" id="UP000809621">
    <property type="component" value="Unassembled WGS sequence"/>
</dbReference>
<dbReference type="InterPro" id="IPR027385">
    <property type="entry name" value="Beta-barrel_OMP"/>
</dbReference>
<feature type="chain" id="PRO_5047056504" evidence="2">
    <location>
        <begin position="23"/>
        <end position="178"/>
    </location>
</feature>
<protein>
    <submittedName>
        <fullName evidence="4">Porin family protein</fullName>
    </submittedName>
</protein>
<gene>
    <name evidence="4" type="ORF">JQC93_13175</name>
</gene>
<dbReference type="Gene3D" id="2.40.160.20">
    <property type="match status" value="1"/>
</dbReference>
<keyword evidence="5" id="KW-1185">Reference proteome</keyword>
<organism evidence="4 5">
    <name type="scientific">Vibrio ulleungensis</name>
    <dbReference type="NCBI Taxonomy" id="2807619"/>
    <lineage>
        <taxon>Bacteria</taxon>
        <taxon>Pseudomonadati</taxon>
        <taxon>Pseudomonadota</taxon>
        <taxon>Gammaproteobacteria</taxon>
        <taxon>Vibrionales</taxon>
        <taxon>Vibrionaceae</taxon>
        <taxon>Vibrio</taxon>
    </lineage>
</organism>
<dbReference type="InterPro" id="IPR011250">
    <property type="entry name" value="OMP/PagP_B-barrel"/>
</dbReference>
<proteinExistence type="predicted"/>
<reference evidence="4 5" key="1">
    <citation type="submission" date="2021-02" db="EMBL/GenBank/DDBJ databases">
        <authorList>
            <person name="Park J.-S."/>
        </authorList>
    </citation>
    <scope>NUCLEOTIDE SEQUENCE [LARGE SCALE GENOMIC DNA]</scope>
    <source>
        <strain evidence="4 5">188UL20-2</strain>
    </source>
</reference>
<comment type="caution">
    <text evidence="4">The sequence shown here is derived from an EMBL/GenBank/DDBJ whole genome shotgun (WGS) entry which is preliminary data.</text>
</comment>
<dbReference type="RefSeq" id="WP_205158898.1">
    <property type="nucleotide sequence ID" value="NZ_JAFEUM010000005.1"/>
</dbReference>
<dbReference type="Pfam" id="PF13505">
    <property type="entry name" value="OMP_b-brl"/>
    <property type="match status" value="1"/>
</dbReference>